<sequence>MFALCQRIIEVKERCLSIWLPASCRWPNNSIEYYSYQYVLLLINGFCYYVVDSKMNLFL</sequence>
<proteinExistence type="predicted"/>
<dbReference type="AlphaFoldDB" id="A0A3J4ML88"/>
<evidence type="ECO:0000313" key="1">
    <source>
        <dbReference type="EMBL" id="MFK71355.1"/>
    </source>
</evidence>
<organism evidence="1">
    <name type="scientific">Salmonella enterica</name>
    <name type="common">Salmonella choleraesuis</name>
    <dbReference type="NCBI Taxonomy" id="28901"/>
    <lineage>
        <taxon>Bacteria</taxon>
        <taxon>Pseudomonadati</taxon>
        <taxon>Pseudomonadota</taxon>
        <taxon>Gammaproteobacteria</taxon>
        <taxon>Enterobacterales</taxon>
        <taxon>Enterobacteriaceae</taxon>
        <taxon>Salmonella</taxon>
    </lineage>
</organism>
<accession>A0A3J4ML88</accession>
<dbReference type="EMBL" id="RMUA01000036">
    <property type="protein sequence ID" value="MFK71355.1"/>
    <property type="molecule type" value="Genomic_DNA"/>
</dbReference>
<reference evidence="1" key="1">
    <citation type="submission" date="2018-11" db="EMBL/GenBank/DDBJ databases">
        <authorList>
            <consortium name="PulseNet: The National Subtyping Network for Foodborne Disease Surveillance"/>
            <person name="Tarr C.L."/>
            <person name="Trees E."/>
            <person name="Katz L.S."/>
            <person name="Carleton-Romer H.A."/>
            <person name="Stroika S."/>
            <person name="Kucerova Z."/>
            <person name="Roache K.F."/>
            <person name="Sabol A.L."/>
            <person name="Besser J."/>
            <person name="Gerner-Smidt P."/>
        </authorList>
    </citation>
    <scope>NUCLEOTIDE SEQUENCE [LARGE SCALE GENOMIC DNA]</scope>
    <source>
        <strain evidence="1">PNUSAS057377</strain>
    </source>
</reference>
<gene>
    <name evidence="1" type="ORF">EEN95_19420</name>
</gene>
<protein>
    <submittedName>
        <fullName evidence="1">Uncharacterized protein</fullName>
    </submittedName>
</protein>
<comment type="caution">
    <text evidence="1">The sequence shown here is derived from an EMBL/GenBank/DDBJ whole genome shotgun (WGS) entry which is preliminary data.</text>
</comment>
<name>A0A3J4ML88_SALER</name>
<dbReference type="Proteomes" id="UP000885320">
    <property type="component" value="Unassembled WGS sequence"/>
</dbReference>